<proteinExistence type="predicted"/>
<comment type="caution">
    <text evidence="1">The sequence shown here is derived from an EMBL/GenBank/DDBJ whole genome shotgun (WGS) entry which is preliminary data.</text>
</comment>
<reference evidence="1" key="1">
    <citation type="submission" date="2022-08" db="EMBL/GenBank/DDBJ databases">
        <title>Genome Sequence of Pycnoporus sanguineus.</title>
        <authorList>
            <person name="Buettner E."/>
        </authorList>
    </citation>
    <scope>NUCLEOTIDE SEQUENCE</scope>
    <source>
        <strain evidence="1">CG-C14</strain>
    </source>
</reference>
<name>A0ACC1Q072_9APHY</name>
<protein>
    <submittedName>
        <fullName evidence="1">Uncharacterized protein</fullName>
    </submittedName>
</protein>
<organism evidence="1 2">
    <name type="scientific">Trametes sanguinea</name>
    <dbReference type="NCBI Taxonomy" id="158606"/>
    <lineage>
        <taxon>Eukaryota</taxon>
        <taxon>Fungi</taxon>
        <taxon>Dikarya</taxon>
        <taxon>Basidiomycota</taxon>
        <taxon>Agaricomycotina</taxon>
        <taxon>Agaricomycetes</taxon>
        <taxon>Polyporales</taxon>
        <taxon>Polyporaceae</taxon>
        <taxon>Trametes</taxon>
    </lineage>
</organism>
<dbReference type="Proteomes" id="UP001144978">
    <property type="component" value="Unassembled WGS sequence"/>
</dbReference>
<evidence type="ECO:0000313" key="2">
    <source>
        <dbReference type="Proteomes" id="UP001144978"/>
    </source>
</evidence>
<evidence type="ECO:0000313" key="1">
    <source>
        <dbReference type="EMBL" id="KAJ3007229.1"/>
    </source>
</evidence>
<keyword evidence="2" id="KW-1185">Reference proteome</keyword>
<accession>A0ACC1Q072</accession>
<dbReference type="EMBL" id="JANSHE010000771">
    <property type="protein sequence ID" value="KAJ3007229.1"/>
    <property type="molecule type" value="Genomic_DNA"/>
</dbReference>
<sequence>MLVVEDGAPAHKAKITEKARQRLGIKQLEHPPSSPDLNPIEPLWFKVKKRVQDTPGAYKSLDSLWEAAKVAWEEMPDEVVRWETSKMGARVWEVLKVHGRRTRF</sequence>
<gene>
    <name evidence="1" type="ORF">NUW54_g3627</name>
</gene>